<evidence type="ECO:0000256" key="1">
    <source>
        <dbReference type="SAM" id="MobiDB-lite"/>
    </source>
</evidence>
<proteinExistence type="predicted"/>
<evidence type="ECO:0000313" key="3">
    <source>
        <dbReference type="Proteomes" id="UP001177023"/>
    </source>
</evidence>
<dbReference type="EMBL" id="CATQJA010002709">
    <property type="protein sequence ID" value="CAJ0587250.1"/>
    <property type="molecule type" value="Genomic_DNA"/>
</dbReference>
<name>A0AA36DGJ2_9BILA</name>
<sequence length="156" mass="18080">MGLITVTEREKLIKAERERRRKIRLQQVRSQARSAASEVLAQVKGVKNRTKREIRTELEKEILERTPRLLEKRRRSRSNPPAMMPGKENTPRARKTRKRSLSERDCQIATARANHAMSSKRAKESAKRGSHEQKMSHRRRALQAANALSRPPEQAD</sequence>
<feature type="non-terminal residue" evidence="2">
    <location>
        <position position="156"/>
    </location>
</feature>
<feature type="region of interest" description="Disordered" evidence="1">
    <location>
        <begin position="65"/>
        <end position="156"/>
    </location>
</feature>
<reference evidence="2" key="1">
    <citation type="submission" date="2023-06" db="EMBL/GenBank/DDBJ databases">
        <authorList>
            <person name="Delattre M."/>
        </authorList>
    </citation>
    <scope>NUCLEOTIDE SEQUENCE</scope>
    <source>
        <strain evidence="2">AF72</strain>
    </source>
</reference>
<keyword evidence="3" id="KW-1185">Reference proteome</keyword>
<evidence type="ECO:0000313" key="2">
    <source>
        <dbReference type="EMBL" id="CAJ0587250.1"/>
    </source>
</evidence>
<accession>A0AA36DGJ2</accession>
<comment type="caution">
    <text evidence="2">The sequence shown here is derived from an EMBL/GenBank/DDBJ whole genome shotgun (WGS) entry which is preliminary data.</text>
</comment>
<protein>
    <submittedName>
        <fullName evidence="2">Uncharacterized protein</fullName>
    </submittedName>
</protein>
<organism evidence="2 3">
    <name type="scientific">Mesorhabditis spiculigera</name>
    <dbReference type="NCBI Taxonomy" id="96644"/>
    <lineage>
        <taxon>Eukaryota</taxon>
        <taxon>Metazoa</taxon>
        <taxon>Ecdysozoa</taxon>
        <taxon>Nematoda</taxon>
        <taxon>Chromadorea</taxon>
        <taxon>Rhabditida</taxon>
        <taxon>Rhabditina</taxon>
        <taxon>Rhabditomorpha</taxon>
        <taxon>Rhabditoidea</taxon>
        <taxon>Rhabditidae</taxon>
        <taxon>Mesorhabditinae</taxon>
        <taxon>Mesorhabditis</taxon>
    </lineage>
</organism>
<dbReference type="Proteomes" id="UP001177023">
    <property type="component" value="Unassembled WGS sequence"/>
</dbReference>
<dbReference type="AlphaFoldDB" id="A0AA36DGJ2"/>
<gene>
    <name evidence="2" type="ORF">MSPICULIGERA_LOCUS25227</name>
</gene>
<feature type="compositionally biased region" description="Basic and acidic residues" evidence="1">
    <location>
        <begin position="121"/>
        <end position="135"/>
    </location>
</feature>